<dbReference type="AlphaFoldDB" id="A0A7C4GDV3"/>
<gene>
    <name evidence="2" type="ORF">ENS41_05110</name>
</gene>
<reference evidence="2" key="1">
    <citation type="journal article" date="2020" name="mSystems">
        <title>Genome- and Community-Level Interaction Insights into Carbon Utilization and Element Cycling Functions of Hydrothermarchaeota in Hydrothermal Sediment.</title>
        <authorList>
            <person name="Zhou Z."/>
            <person name="Liu Y."/>
            <person name="Xu W."/>
            <person name="Pan J."/>
            <person name="Luo Z.H."/>
            <person name="Li M."/>
        </authorList>
    </citation>
    <scope>NUCLEOTIDE SEQUENCE [LARGE SCALE GENOMIC DNA]</scope>
    <source>
        <strain evidence="2">SpSt-488</strain>
    </source>
</reference>
<comment type="caution">
    <text evidence="2">The sequence shown here is derived from an EMBL/GenBank/DDBJ whole genome shotgun (WGS) entry which is preliminary data.</text>
</comment>
<protein>
    <submittedName>
        <fullName evidence="2">Uncharacterized protein</fullName>
    </submittedName>
</protein>
<feature type="transmembrane region" description="Helical" evidence="1">
    <location>
        <begin position="48"/>
        <end position="71"/>
    </location>
</feature>
<name>A0A7C4GDV3_UNCW3</name>
<sequence>MNLLRKLHLVIGFTIAPLLLLQAVTGFLLRRGDYAPVRLHNWEVVSRYVAYVLAVGLAFLSVSGGILYMSMRIQQWRRRKKAAQAAAHRQD</sequence>
<proteinExistence type="predicted"/>
<keyword evidence="1" id="KW-0472">Membrane</keyword>
<evidence type="ECO:0000256" key="1">
    <source>
        <dbReference type="SAM" id="Phobius"/>
    </source>
</evidence>
<keyword evidence="1" id="KW-1133">Transmembrane helix</keyword>
<accession>A0A7C4GDV3</accession>
<feature type="transmembrane region" description="Helical" evidence="1">
    <location>
        <begin position="7"/>
        <end position="28"/>
    </location>
</feature>
<keyword evidence="1" id="KW-0812">Transmembrane</keyword>
<evidence type="ECO:0000313" key="2">
    <source>
        <dbReference type="EMBL" id="HGK28317.1"/>
    </source>
</evidence>
<dbReference type="EMBL" id="DSUT01000103">
    <property type="protein sequence ID" value="HGK28317.1"/>
    <property type="molecule type" value="Genomic_DNA"/>
</dbReference>
<organism evidence="2">
    <name type="scientific">candidate division WOR-3 bacterium</name>
    <dbReference type="NCBI Taxonomy" id="2052148"/>
    <lineage>
        <taxon>Bacteria</taxon>
        <taxon>Bacteria division WOR-3</taxon>
    </lineage>
</organism>